<name>A0ABN2VKX3_9ACTN</name>
<dbReference type="InterPro" id="IPR047201">
    <property type="entry name" value="ERI-1_3'hExo-like"/>
</dbReference>
<organism evidence="5 6">
    <name type="scientific">Streptomyces cheonanensis</name>
    <dbReference type="NCBI Taxonomy" id="312720"/>
    <lineage>
        <taxon>Bacteria</taxon>
        <taxon>Bacillati</taxon>
        <taxon>Actinomycetota</taxon>
        <taxon>Actinomycetes</taxon>
        <taxon>Kitasatosporales</taxon>
        <taxon>Streptomycetaceae</taxon>
        <taxon>Streptomyces</taxon>
    </lineage>
</organism>
<sequence>MGGDGVDMWKLRCPGRASIPTLGPMRHASALLNVIDVEATCWDGQPPPGSVNEIIEIGLTVVDMSAGRRVSRHRVLVRPVRSQVSDFCTELTGLTQSEVERGVSFAEACRILVEEYEAGERPWASWGEYDRRQFARQSRADGVAYPFGYPTERTHTNAKAVFTAAYGLRRKPGMGHALQMAGLPLEGRHHRGEDDAWNIAALVLDLLGRGAWPVTATATAVWPRAADHPEGSSAAPAT</sequence>
<reference evidence="5 6" key="1">
    <citation type="journal article" date="2019" name="Int. J. Syst. Evol. Microbiol.">
        <title>The Global Catalogue of Microorganisms (GCM) 10K type strain sequencing project: providing services to taxonomists for standard genome sequencing and annotation.</title>
        <authorList>
            <consortium name="The Broad Institute Genomics Platform"/>
            <consortium name="The Broad Institute Genome Sequencing Center for Infectious Disease"/>
            <person name="Wu L."/>
            <person name="Ma J."/>
        </authorList>
    </citation>
    <scope>NUCLEOTIDE SEQUENCE [LARGE SCALE GENOMIC DNA]</scope>
    <source>
        <strain evidence="5 6">JCM 14549</strain>
    </source>
</reference>
<keyword evidence="1" id="KW-0540">Nuclease</keyword>
<evidence type="ECO:0000259" key="4">
    <source>
        <dbReference type="SMART" id="SM00479"/>
    </source>
</evidence>
<keyword evidence="3 5" id="KW-0269">Exonuclease</keyword>
<dbReference type="CDD" id="cd06133">
    <property type="entry name" value="ERI-1_3'hExo_like"/>
    <property type="match status" value="1"/>
</dbReference>
<gene>
    <name evidence="5" type="ORF">GCM10009757_50390</name>
</gene>
<evidence type="ECO:0000256" key="1">
    <source>
        <dbReference type="ARBA" id="ARBA00022722"/>
    </source>
</evidence>
<dbReference type="InterPro" id="IPR036397">
    <property type="entry name" value="RNaseH_sf"/>
</dbReference>
<proteinExistence type="predicted"/>
<evidence type="ECO:0000256" key="2">
    <source>
        <dbReference type="ARBA" id="ARBA00022801"/>
    </source>
</evidence>
<dbReference type="Proteomes" id="UP001403094">
    <property type="component" value="Unassembled WGS sequence"/>
</dbReference>
<evidence type="ECO:0000256" key="3">
    <source>
        <dbReference type="ARBA" id="ARBA00022839"/>
    </source>
</evidence>
<dbReference type="SUPFAM" id="SSF53098">
    <property type="entry name" value="Ribonuclease H-like"/>
    <property type="match status" value="1"/>
</dbReference>
<dbReference type="SMART" id="SM00479">
    <property type="entry name" value="EXOIII"/>
    <property type="match status" value="1"/>
</dbReference>
<evidence type="ECO:0000313" key="5">
    <source>
        <dbReference type="EMBL" id="GAA2064556.1"/>
    </source>
</evidence>
<dbReference type="Gene3D" id="3.30.420.10">
    <property type="entry name" value="Ribonuclease H-like superfamily/Ribonuclease H"/>
    <property type="match status" value="1"/>
</dbReference>
<dbReference type="PANTHER" id="PTHR23044">
    <property type="entry name" value="3'-5' EXONUCLEASE ERI1-RELATED"/>
    <property type="match status" value="1"/>
</dbReference>
<evidence type="ECO:0000313" key="6">
    <source>
        <dbReference type="Proteomes" id="UP001403094"/>
    </source>
</evidence>
<accession>A0ABN2VKX3</accession>
<dbReference type="PANTHER" id="PTHR23044:SF61">
    <property type="entry name" value="3'-5' EXORIBONUCLEASE 1-RELATED"/>
    <property type="match status" value="1"/>
</dbReference>
<dbReference type="GO" id="GO:0004527">
    <property type="term" value="F:exonuclease activity"/>
    <property type="evidence" value="ECO:0007669"/>
    <property type="project" value="UniProtKB-KW"/>
</dbReference>
<keyword evidence="2" id="KW-0378">Hydrolase</keyword>
<dbReference type="InterPro" id="IPR013520">
    <property type="entry name" value="Ribonucl_H"/>
</dbReference>
<dbReference type="InterPro" id="IPR012337">
    <property type="entry name" value="RNaseH-like_sf"/>
</dbReference>
<protein>
    <submittedName>
        <fullName evidence="5">3'-5' exonuclease</fullName>
    </submittedName>
</protein>
<dbReference type="Pfam" id="PF00929">
    <property type="entry name" value="RNase_T"/>
    <property type="match status" value="1"/>
</dbReference>
<keyword evidence="6" id="KW-1185">Reference proteome</keyword>
<dbReference type="InterPro" id="IPR051274">
    <property type="entry name" value="3-5_Exoribonuclease"/>
</dbReference>
<dbReference type="EMBL" id="BAAANQ010000015">
    <property type="protein sequence ID" value="GAA2064556.1"/>
    <property type="molecule type" value="Genomic_DNA"/>
</dbReference>
<feature type="domain" description="Exonuclease" evidence="4">
    <location>
        <begin position="31"/>
        <end position="212"/>
    </location>
</feature>
<comment type="caution">
    <text evidence="5">The sequence shown here is derived from an EMBL/GenBank/DDBJ whole genome shotgun (WGS) entry which is preliminary data.</text>
</comment>